<evidence type="ECO:0000313" key="2">
    <source>
        <dbReference type="Proteomes" id="UP001498421"/>
    </source>
</evidence>
<reference evidence="1 2" key="1">
    <citation type="journal article" date="2025" name="Microbiol. Resour. Announc.">
        <title>Draft genome sequences for Neonectria magnoliae and Neonectria punicea, canker pathogens of Liriodendron tulipifera and Acer saccharum in West Virginia.</title>
        <authorList>
            <person name="Petronek H.M."/>
            <person name="Kasson M.T."/>
            <person name="Metheny A.M."/>
            <person name="Stauder C.M."/>
            <person name="Lovett B."/>
            <person name="Lynch S.C."/>
            <person name="Garnas J.R."/>
            <person name="Kasson L.R."/>
            <person name="Stajich J.E."/>
        </authorList>
    </citation>
    <scope>NUCLEOTIDE SEQUENCE [LARGE SCALE GENOMIC DNA]</scope>
    <source>
        <strain evidence="1 2">NRRL 64651</strain>
    </source>
</reference>
<gene>
    <name evidence="1" type="ORF">QQZ08_000958</name>
</gene>
<dbReference type="Proteomes" id="UP001498421">
    <property type="component" value="Unassembled WGS sequence"/>
</dbReference>
<dbReference type="EMBL" id="JAZAVK010000005">
    <property type="protein sequence ID" value="KAK7432396.1"/>
    <property type="molecule type" value="Genomic_DNA"/>
</dbReference>
<evidence type="ECO:0008006" key="3">
    <source>
        <dbReference type="Google" id="ProtNLM"/>
    </source>
</evidence>
<name>A0ABR1IGV7_9HYPO</name>
<evidence type="ECO:0000313" key="1">
    <source>
        <dbReference type="EMBL" id="KAK7432396.1"/>
    </source>
</evidence>
<keyword evidence="2" id="KW-1185">Reference proteome</keyword>
<comment type="caution">
    <text evidence="1">The sequence shown here is derived from an EMBL/GenBank/DDBJ whole genome shotgun (WGS) entry which is preliminary data.</text>
</comment>
<accession>A0ABR1IGV7</accession>
<sequence length="286" mass="32911">MSQPTTSPALTALELSEATAILTRYMSQSAVRFSISGGAAALLLRIHYDLPLRLTEDIDLVVQPTGTVTAESISAWLLKAFPTTFIATTVYGVDIPTLAFQRPDGSFKYVEIEMFDVDTWPSRPQYDLENPDNDVTLIPVHGVDVPVFSARWLLREKIVTAFERQESLKGRTDLDDACALLKAVEMNVVDLTNHEDAVRHIHTVRPEAQEELELKVICPSVLGQPWAWNELAGVYWRFKEDQLRYLDEELQSHRFEWDPRHTCWYFNLGEQVWDYREEREDIILRE</sequence>
<dbReference type="Pfam" id="PF08843">
    <property type="entry name" value="AbiEii"/>
    <property type="match status" value="1"/>
</dbReference>
<organism evidence="1 2">
    <name type="scientific">Neonectria magnoliae</name>
    <dbReference type="NCBI Taxonomy" id="2732573"/>
    <lineage>
        <taxon>Eukaryota</taxon>
        <taxon>Fungi</taxon>
        <taxon>Dikarya</taxon>
        <taxon>Ascomycota</taxon>
        <taxon>Pezizomycotina</taxon>
        <taxon>Sordariomycetes</taxon>
        <taxon>Hypocreomycetidae</taxon>
        <taxon>Hypocreales</taxon>
        <taxon>Nectriaceae</taxon>
        <taxon>Neonectria</taxon>
    </lineage>
</organism>
<protein>
    <recommendedName>
        <fullName evidence="3">Nucleotidyl transferase AbiEii/AbiGii toxin family protein</fullName>
    </recommendedName>
</protein>
<dbReference type="InterPro" id="IPR014942">
    <property type="entry name" value="AbiEii"/>
</dbReference>
<proteinExistence type="predicted"/>